<evidence type="ECO:0008006" key="7">
    <source>
        <dbReference type="Google" id="ProtNLM"/>
    </source>
</evidence>
<evidence type="ECO:0000256" key="2">
    <source>
        <dbReference type="SAM" id="MobiDB-lite"/>
    </source>
</evidence>
<evidence type="ECO:0000259" key="3">
    <source>
        <dbReference type="Pfam" id="PF04063"/>
    </source>
</evidence>
<reference evidence="5" key="2">
    <citation type="journal article" date="2020" name="Nat. Commun.">
        <title>Large-scale genome sequencing of mycorrhizal fungi provides insights into the early evolution of symbiotic traits.</title>
        <authorList>
            <person name="Miyauchi S."/>
            <person name="Kiss E."/>
            <person name="Kuo A."/>
            <person name="Drula E."/>
            <person name="Kohler A."/>
            <person name="Sanchez-Garcia M."/>
            <person name="Morin E."/>
            <person name="Andreopoulos B."/>
            <person name="Barry K.W."/>
            <person name="Bonito G."/>
            <person name="Buee M."/>
            <person name="Carver A."/>
            <person name="Chen C."/>
            <person name="Cichocki N."/>
            <person name="Clum A."/>
            <person name="Culley D."/>
            <person name="Crous P.W."/>
            <person name="Fauchery L."/>
            <person name="Girlanda M."/>
            <person name="Hayes R.D."/>
            <person name="Keri Z."/>
            <person name="LaButti K."/>
            <person name="Lipzen A."/>
            <person name="Lombard V."/>
            <person name="Magnuson J."/>
            <person name="Maillard F."/>
            <person name="Murat C."/>
            <person name="Nolan M."/>
            <person name="Ohm R.A."/>
            <person name="Pangilinan J."/>
            <person name="Pereira M.F."/>
            <person name="Perotto S."/>
            <person name="Peter M."/>
            <person name="Pfister S."/>
            <person name="Riley R."/>
            <person name="Sitrit Y."/>
            <person name="Stielow J.B."/>
            <person name="Szollosi G."/>
            <person name="Zifcakova L."/>
            <person name="Stursova M."/>
            <person name="Spatafora J.W."/>
            <person name="Tedersoo L."/>
            <person name="Vaario L.M."/>
            <person name="Yamada A."/>
            <person name="Yan M."/>
            <person name="Wang P."/>
            <person name="Xu J."/>
            <person name="Bruns T."/>
            <person name="Baldrian P."/>
            <person name="Vilgalys R."/>
            <person name="Dunand C."/>
            <person name="Henrissat B."/>
            <person name="Grigoriev I.V."/>
            <person name="Hibbett D."/>
            <person name="Nagy L.G."/>
            <person name="Martin F.M."/>
        </authorList>
    </citation>
    <scope>NUCLEOTIDE SEQUENCE</scope>
    <source>
        <strain evidence="5">BED1</strain>
    </source>
</reference>
<feature type="domain" description="Protein HGH1 C-terminal" evidence="4">
    <location>
        <begin position="361"/>
        <end position="414"/>
    </location>
</feature>
<name>A0AAD4GKL7_BOLED</name>
<dbReference type="InterPro" id="IPR016024">
    <property type="entry name" value="ARM-type_fold"/>
</dbReference>
<accession>A0AAD4GKL7</accession>
<dbReference type="PANTHER" id="PTHR13387:SF9">
    <property type="entry name" value="PROTEIN HGH1 HOMOLOG"/>
    <property type="match status" value="1"/>
</dbReference>
<feature type="region of interest" description="Disordered" evidence="2">
    <location>
        <begin position="411"/>
        <end position="440"/>
    </location>
</feature>
<comment type="similarity">
    <text evidence="1">Belongs to the HGH1 family.</text>
</comment>
<dbReference type="InterPro" id="IPR007206">
    <property type="entry name" value="Protein_HGH1_C"/>
</dbReference>
<dbReference type="InterPro" id="IPR007205">
    <property type="entry name" value="Protein_HGH1_N"/>
</dbReference>
<dbReference type="InterPro" id="IPR039717">
    <property type="entry name" value="Hgh1"/>
</dbReference>
<comment type="caution">
    <text evidence="5">The sequence shown here is derived from an EMBL/GenBank/DDBJ whole genome shotgun (WGS) entry which is preliminary data.</text>
</comment>
<dbReference type="AlphaFoldDB" id="A0AAD4GKL7"/>
<sequence>MWENNGTLLPFLRDKNPSVRQIALSNLLGHTPNGSPYRSIFLQGLQGGGLQKPQETDVIRDMKLLCRDQLAIAHDAFRALVNLSDSPLLVPFLTEPSFLAFLVSYILNPDAILADLASMLLSNLTGSSVACAALLSLQIQVVPLTSTTCPISYHPMQSRSATCSAPVPYPSTDPQLAHALPLLVDAFVQGASLDSNSNSERTRKGDLHFLSSVFANISASPAGRLFFVTPIPSDVMKPESALGYPLSKIVPFTEHQDKIRSGGVAYTIKSSQRTFVILRNCAFYPPAHQAILSPDTDEVAVPPSTTVAPGIDALPCILLPLAGPEELDLEEQEKLPSALQFLPPTKKREPDSVLRLTHVDTLLLLCTVRWGRDFLRANGVYEIIRAAHLAESVDKVSEHIERLVHLIKGTEGPETAGGQFDSSVTTTEDSDEEDNKIEEV</sequence>
<dbReference type="EMBL" id="WHUW01000003">
    <property type="protein sequence ID" value="KAF8449338.1"/>
    <property type="molecule type" value="Genomic_DNA"/>
</dbReference>
<dbReference type="SUPFAM" id="SSF48371">
    <property type="entry name" value="ARM repeat"/>
    <property type="match status" value="1"/>
</dbReference>
<proteinExistence type="inferred from homology"/>
<evidence type="ECO:0000313" key="5">
    <source>
        <dbReference type="EMBL" id="KAF8449338.1"/>
    </source>
</evidence>
<organism evidence="5 6">
    <name type="scientific">Boletus edulis BED1</name>
    <dbReference type="NCBI Taxonomy" id="1328754"/>
    <lineage>
        <taxon>Eukaryota</taxon>
        <taxon>Fungi</taxon>
        <taxon>Dikarya</taxon>
        <taxon>Basidiomycota</taxon>
        <taxon>Agaricomycotina</taxon>
        <taxon>Agaricomycetes</taxon>
        <taxon>Agaricomycetidae</taxon>
        <taxon>Boletales</taxon>
        <taxon>Boletineae</taxon>
        <taxon>Boletaceae</taxon>
        <taxon>Boletoideae</taxon>
        <taxon>Boletus</taxon>
    </lineage>
</organism>
<evidence type="ECO:0000256" key="1">
    <source>
        <dbReference type="ARBA" id="ARBA00006712"/>
    </source>
</evidence>
<keyword evidence="6" id="KW-1185">Reference proteome</keyword>
<gene>
    <name evidence="5" type="ORF">L210DRAFT_3609650</name>
</gene>
<feature type="compositionally biased region" description="Acidic residues" evidence="2">
    <location>
        <begin position="428"/>
        <end position="440"/>
    </location>
</feature>
<evidence type="ECO:0000313" key="6">
    <source>
        <dbReference type="Proteomes" id="UP001194468"/>
    </source>
</evidence>
<evidence type="ECO:0000259" key="4">
    <source>
        <dbReference type="Pfam" id="PF04064"/>
    </source>
</evidence>
<dbReference type="PANTHER" id="PTHR13387">
    <property type="entry name" value="PROTEIN HGH1 HOMOLOG"/>
    <property type="match status" value="1"/>
</dbReference>
<dbReference type="Proteomes" id="UP001194468">
    <property type="component" value="Unassembled WGS sequence"/>
</dbReference>
<reference evidence="5" key="1">
    <citation type="submission" date="2019-10" db="EMBL/GenBank/DDBJ databases">
        <authorList>
            <consortium name="DOE Joint Genome Institute"/>
            <person name="Kuo A."/>
            <person name="Miyauchi S."/>
            <person name="Kiss E."/>
            <person name="Drula E."/>
            <person name="Kohler A."/>
            <person name="Sanchez-Garcia M."/>
            <person name="Andreopoulos B."/>
            <person name="Barry K.W."/>
            <person name="Bonito G."/>
            <person name="Buee M."/>
            <person name="Carver A."/>
            <person name="Chen C."/>
            <person name="Cichocki N."/>
            <person name="Clum A."/>
            <person name="Culley D."/>
            <person name="Crous P.W."/>
            <person name="Fauchery L."/>
            <person name="Girlanda M."/>
            <person name="Hayes R."/>
            <person name="Keri Z."/>
            <person name="LaButti K."/>
            <person name="Lipzen A."/>
            <person name="Lombard V."/>
            <person name="Magnuson J."/>
            <person name="Maillard F."/>
            <person name="Morin E."/>
            <person name="Murat C."/>
            <person name="Nolan M."/>
            <person name="Ohm R."/>
            <person name="Pangilinan J."/>
            <person name="Pereira M."/>
            <person name="Perotto S."/>
            <person name="Peter M."/>
            <person name="Riley R."/>
            <person name="Sitrit Y."/>
            <person name="Stielow B."/>
            <person name="Szollosi G."/>
            <person name="Zifcakova L."/>
            <person name="Stursova M."/>
            <person name="Spatafora J.W."/>
            <person name="Tedersoo L."/>
            <person name="Vaario L.-M."/>
            <person name="Yamada A."/>
            <person name="Yan M."/>
            <person name="Wang P."/>
            <person name="Xu J."/>
            <person name="Bruns T."/>
            <person name="Baldrian P."/>
            <person name="Vilgalys R."/>
            <person name="Henrissat B."/>
            <person name="Grigoriev I.V."/>
            <person name="Hibbett D."/>
            <person name="Nagy L.G."/>
            <person name="Martin F.M."/>
        </authorList>
    </citation>
    <scope>NUCLEOTIDE SEQUENCE</scope>
    <source>
        <strain evidence="5">BED1</strain>
    </source>
</reference>
<feature type="domain" description="Protein HGH1 N-terminal" evidence="3">
    <location>
        <begin position="105"/>
        <end position="355"/>
    </location>
</feature>
<dbReference type="Pfam" id="PF04064">
    <property type="entry name" value="DUF384"/>
    <property type="match status" value="1"/>
</dbReference>
<dbReference type="Pfam" id="PF04063">
    <property type="entry name" value="DUF383"/>
    <property type="match status" value="1"/>
</dbReference>
<protein>
    <recommendedName>
        <fullName evidence="7">Protein HGH1 homolog</fullName>
    </recommendedName>
</protein>